<keyword evidence="1" id="KW-1133">Transmembrane helix</keyword>
<dbReference type="EMBL" id="PFEC01000073">
    <property type="protein sequence ID" value="PJE61519.1"/>
    <property type="molecule type" value="Genomic_DNA"/>
</dbReference>
<gene>
    <name evidence="2" type="ORF">COU87_04120</name>
</gene>
<evidence type="ECO:0000256" key="1">
    <source>
        <dbReference type="SAM" id="Phobius"/>
    </source>
</evidence>
<dbReference type="AlphaFoldDB" id="A0A2M8KNP6"/>
<comment type="caution">
    <text evidence="2">The sequence shown here is derived from an EMBL/GenBank/DDBJ whole genome shotgun (WGS) entry which is preliminary data.</text>
</comment>
<dbReference type="Proteomes" id="UP000230222">
    <property type="component" value="Unassembled WGS sequence"/>
</dbReference>
<accession>A0A2M8KNP6</accession>
<proteinExistence type="predicted"/>
<keyword evidence="1" id="KW-0812">Transmembrane</keyword>
<name>A0A2M8KNP6_9BACT</name>
<protein>
    <submittedName>
        <fullName evidence="2">Uncharacterized protein</fullName>
    </submittedName>
</protein>
<evidence type="ECO:0000313" key="2">
    <source>
        <dbReference type="EMBL" id="PJE61519.1"/>
    </source>
</evidence>
<feature type="transmembrane region" description="Helical" evidence="1">
    <location>
        <begin position="12"/>
        <end position="31"/>
    </location>
</feature>
<sequence>MEIIEIIEKIVNIIQGIVIISATLFTSWWAYKTFAHKERISELKKILNLVEIMYREGKKNVKAHDFDGALRRIEIPVTLNATILSSLYIEERDRVEIFKLNSKFNHDYMLLINEKNKKSIEERLSHFQLNYEKVSLKLFKISKKYI</sequence>
<evidence type="ECO:0000313" key="3">
    <source>
        <dbReference type="Proteomes" id="UP000230222"/>
    </source>
</evidence>
<keyword evidence="1" id="KW-0472">Membrane</keyword>
<organism evidence="2 3">
    <name type="scientific">Candidatus Roizmanbacteria bacterium CG10_big_fil_rev_8_21_14_0_10_39_12</name>
    <dbReference type="NCBI Taxonomy" id="1974852"/>
    <lineage>
        <taxon>Bacteria</taxon>
        <taxon>Candidatus Roizmaniibacteriota</taxon>
    </lineage>
</organism>
<reference evidence="3" key="1">
    <citation type="submission" date="2017-09" db="EMBL/GenBank/DDBJ databases">
        <title>Depth-based differentiation of microbial function through sediment-hosted aquifers and enrichment of novel symbionts in the deep terrestrial subsurface.</title>
        <authorList>
            <person name="Probst A.J."/>
            <person name="Ladd B."/>
            <person name="Jarett J.K."/>
            <person name="Geller-Mcgrath D.E."/>
            <person name="Sieber C.M.K."/>
            <person name="Emerson J.B."/>
            <person name="Anantharaman K."/>
            <person name="Thomas B.C."/>
            <person name="Malmstrom R."/>
            <person name="Stieglmeier M."/>
            <person name="Klingl A."/>
            <person name="Woyke T."/>
            <person name="Ryan C.M."/>
            <person name="Banfield J.F."/>
        </authorList>
    </citation>
    <scope>NUCLEOTIDE SEQUENCE [LARGE SCALE GENOMIC DNA]</scope>
</reference>